<protein>
    <submittedName>
        <fullName evidence="2">AAA family ATPase</fullName>
    </submittedName>
</protein>
<dbReference type="GO" id="GO:0005524">
    <property type="term" value="F:ATP binding"/>
    <property type="evidence" value="ECO:0007669"/>
    <property type="project" value="InterPro"/>
</dbReference>
<dbReference type="OrthoDB" id="7596665at2"/>
<organism evidence="2 3">
    <name type="scientific">Methylobacterium mesophilicum SR1.6/6</name>
    <dbReference type="NCBI Taxonomy" id="908290"/>
    <lineage>
        <taxon>Bacteria</taxon>
        <taxon>Pseudomonadati</taxon>
        <taxon>Pseudomonadota</taxon>
        <taxon>Alphaproteobacteria</taxon>
        <taxon>Hyphomicrobiales</taxon>
        <taxon>Methylobacteriaceae</taxon>
        <taxon>Methylobacterium</taxon>
    </lineage>
</organism>
<dbReference type="Pfam" id="PF13304">
    <property type="entry name" value="AAA_21"/>
    <property type="match status" value="1"/>
</dbReference>
<dbReference type="PIRSF" id="PIRSF029347">
    <property type="entry name" value="RecF"/>
    <property type="match status" value="1"/>
</dbReference>
<accession>A0A6B9FJE4</accession>
<sequence>MLTVREVSVSGYRSLRRIGFPVDDLSVFVGGNGTGKTNLYRALELLQAAARGTLTRDLAAEGGMNSAHWAGRRRQGEPARIRLSATLRDDRTGQDFTYAVEIGLVPQAGAEIYGAAFRHEPQIKTERLSVRTGGRTAVILDRDGRSGFVRDADGRKQSLGIDLLATETALGSARVATGQPEIAFVRLAMTAWRFHHGFRTDAESPLRRPCLAVTTPTLASDGSDLAAVFATLVHIRQDTNDLDEAVDGAFPGARLIVPEPGREASFGVTFPDFHGRVFAASELSDGTLRFLALAGALLGYRLPPFIALNEPETSLHPDLMDPLARLIARAAARTQVWLVTHSERLADGVAEHGGARPRTVLKRDGETWIEGLRLSGSFGDEAD</sequence>
<dbReference type="PANTHER" id="PTHR32182:SF25">
    <property type="entry name" value="SLR1056 PROTEIN"/>
    <property type="match status" value="1"/>
</dbReference>
<dbReference type="AlphaFoldDB" id="A0A6B9FJE4"/>
<dbReference type="Proteomes" id="UP000012488">
    <property type="component" value="Chromosome"/>
</dbReference>
<dbReference type="GO" id="GO:0016887">
    <property type="term" value="F:ATP hydrolysis activity"/>
    <property type="evidence" value="ECO:0007669"/>
    <property type="project" value="InterPro"/>
</dbReference>
<gene>
    <name evidence="2" type="ORF">MMSR116_03175</name>
</gene>
<dbReference type="KEGG" id="mmes:MMSR116_03175"/>
<reference evidence="2 3" key="2">
    <citation type="journal article" date="2013" name="Genome Announc.">
        <title>Draft Genome Sequence of Methylobacterium mesophilicum Strain SR1.6/6, Isolated from Citrus sinensis.</title>
        <authorList>
            <person name="Marinho Almeida D."/>
            <person name="Dini-Andreote F."/>
            <person name="Camargo Neves A.A."/>
            <person name="Juca Ramos R.T."/>
            <person name="Andreote F.D."/>
            <person name="Carneiro A.R."/>
            <person name="Oliveira de Souza Lima A."/>
            <person name="Caracciolo Gomes de Sa P.H."/>
            <person name="Ribeiro Barbosa M.S."/>
            <person name="Araujo W.L."/>
            <person name="Silva A."/>
        </authorList>
    </citation>
    <scope>NUCLEOTIDE SEQUENCE [LARGE SCALE GENOMIC DNA]</scope>
    <source>
        <strain evidence="2 3">SR1.6/6</strain>
    </source>
</reference>
<reference evidence="2 3" key="1">
    <citation type="journal article" date="2012" name="Genet. Mol. Biol.">
        <title>Analysis of 16S rRNA and mxaF genes revealing insights into Methylobacterium niche-specific plant association.</title>
        <authorList>
            <person name="Dourado M.N."/>
            <person name="Andreote F.D."/>
            <person name="Dini-Andreote F."/>
            <person name="Conti R."/>
            <person name="Araujo J.M."/>
            <person name="Araujo W.L."/>
        </authorList>
    </citation>
    <scope>NUCLEOTIDE SEQUENCE [LARGE SCALE GENOMIC DNA]</scope>
    <source>
        <strain evidence="2 3">SR1.6/6</strain>
    </source>
</reference>
<name>A0A6B9FJE4_9HYPH</name>
<proteinExistence type="predicted"/>
<evidence type="ECO:0000259" key="1">
    <source>
        <dbReference type="Pfam" id="PF13304"/>
    </source>
</evidence>
<dbReference type="PANTHER" id="PTHR32182">
    <property type="entry name" value="DNA REPLICATION AND REPAIR PROTEIN RECF"/>
    <property type="match status" value="1"/>
</dbReference>
<evidence type="ECO:0000313" key="2">
    <source>
        <dbReference type="EMBL" id="QGY01008.1"/>
    </source>
</evidence>
<dbReference type="InterPro" id="IPR027417">
    <property type="entry name" value="P-loop_NTPase"/>
</dbReference>
<dbReference type="InterPro" id="IPR003959">
    <property type="entry name" value="ATPase_AAA_core"/>
</dbReference>
<dbReference type="InterPro" id="IPR014555">
    <property type="entry name" value="RecF-like"/>
</dbReference>
<evidence type="ECO:0000313" key="3">
    <source>
        <dbReference type="Proteomes" id="UP000012488"/>
    </source>
</evidence>
<dbReference type="GO" id="GO:0006302">
    <property type="term" value="P:double-strand break repair"/>
    <property type="evidence" value="ECO:0007669"/>
    <property type="project" value="TreeGrafter"/>
</dbReference>
<dbReference type="Gene3D" id="3.40.50.300">
    <property type="entry name" value="P-loop containing nucleotide triphosphate hydrolases"/>
    <property type="match status" value="2"/>
</dbReference>
<dbReference type="GO" id="GO:0000731">
    <property type="term" value="P:DNA synthesis involved in DNA repair"/>
    <property type="evidence" value="ECO:0007669"/>
    <property type="project" value="TreeGrafter"/>
</dbReference>
<dbReference type="RefSeq" id="WP_010683789.1">
    <property type="nucleotide sequence ID" value="NZ_CP043538.1"/>
</dbReference>
<dbReference type="EMBL" id="CP043538">
    <property type="protein sequence ID" value="QGY01008.1"/>
    <property type="molecule type" value="Genomic_DNA"/>
</dbReference>
<feature type="domain" description="ATPase AAA-type core" evidence="1">
    <location>
        <begin position="26"/>
        <end position="345"/>
    </location>
</feature>
<dbReference type="SUPFAM" id="SSF52540">
    <property type="entry name" value="P-loop containing nucleoside triphosphate hydrolases"/>
    <property type="match status" value="1"/>
</dbReference>